<dbReference type="Ensembl" id="ENSOSUT00000017345.1">
    <property type="protein sequence ID" value="ENSOSUP00000016772.1"/>
    <property type="gene ID" value="ENSOSUG00000011967.1"/>
</dbReference>
<proteinExistence type="predicted"/>
<keyword evidence="2" id="KW-1185">Reference proteome</keyword>
<reference evidence="1" key="2">
    <citation type="submission" date="2025-09" db="UniProtKB">
        <authorList>
            <consortium name="Ensembl"/>
        </authorList>
    </citation>
    <scope>IDENTIFICATION</scope>
</reference>
<reference evidence="1" key="1">
    <citation type="submission" date="2025-08" db="UniProtKB">
        <authorList>
            <consortium name="Ensembl"/>
        </authorList>
    </citation>
    <scope>IDENTIFICATION</scope>
</reference>
<protein>
    <recommendedName>
        <fullName evidence="3">NADH dehydrogenase [ubiquinone] 1 alpha subcomplex subunit 7</fullName>
    </recommendedName>
</protein>
<accession>A0A8C8B7B5</accession>
<name>A0A8C8B7B5_9STRI</name>
<dbReference type="AlphaFoldDB" id="A0A8C8B7B5"/>
<evidence type="ECO:0000313" key="2">
    <source>
        <dbReference type="Proteomes" id="UP000694552"/>
    </source>
</evidence>
<sequence>MATATRLIQRLRNFLAGVRASGSAVTTAEKKPVTPGPVLKKWEISKDQPYL</sequence>
<evidence type="ECO:0000313" key="1">
    <source>
        <dbReference type="Ensembl" id="ENSOSUP00000016772.1"/>
    </source>
</evidence>
<evidence type="ECO:0008006" key="3">
    <source>
        <dbReference type="Google" id="ProtNLM"/>
    </source>
</evidence>
<organism evidence="1 2">
    <name type="scientific">Otus sunia</name>
    <name type="common">Oriental scops-owl</name>
    <dbReference type="NCBI Taxonomy" id="257818"/>
    <lineage>
        <taxon>Eukaryota</taxon>
        <taxon>Metazoa</taxon>
        <taxon>Chordata</taxon>
        <taxon>Craniata</taxon>
        <taxon>Vertebrata</taxon>
        <taxon>Euteleostomi</taxon>
        <taxon>Archelosauria</taxon>
        <taxon>Archosauria</taxon>
        <taxon>Dinosauria</taxon>
        <taxon>Saurischia</taxon>
        <taxon>Theropoda</taxon>
        <taxon>Coelurosauria</taxon>
        <taxon>Aves</taxon>
        <taxon>Neognathae</taxon>
        <taxon>Neoaves</taxon>
        <taxon>Telluraves</taxon>
        <taxon>Strigiformes</taxon>
        <taxon>Strigidae</taxon>
        <taxon>Otus</taxon>
    </lineage>
</organism>
<dbReference type="Proteomes" id="UP000694552">
    <property type="component" value="Unplaced"/>
</dbReference>